<dbReference type="eggNOG" id="ENOG5031VC8">
    <property type="taxonomic scope" value="Bacteria"/>
</dbReference>
<sequence length="269" mass="31511">MSPSIYLTPTEAEDKRTEFLSLLDENEKEQIYQEYLEGNTEFIPREFIQNHGLHLSMVFRKYPLSSDYKPDFLYLAKSSDNWNVVLIEIEKPSSKYFVGNTTEFHRDFLSAIQQMNDWRAWIDTPANLESLKQNSLSSVLVPSQMHGNPLNVKYLLVHGRRAEYEGNELRKSKIRSMEREDFKIISYDNLAVNINDHKKLYVAKKTNNYIDILSDSFVDDGIFTWMTPTTYRINQSLHDDTDKNKHHSNSYISVNVKAIDHNLPKVTIY</sequence>
<feature type="domain" description="Shedu protein SduA C-terminal" evidence="1">
    <location>
        <begin position="27"/>
        <end position="190"/>
    </location>
</feature>
<dbReference type="EMBL" id="CP001657">
    <property type="protein sequence ID" value="ACT13107.1"/>
    <property type="molecule type" value="Genomic_DNA"/>
</dbReference>
<dbReference type="AlphaFoldDB" id="C6DH58"/>
<proteinExistence type="predicted"/>
<reference evidence="2 3" key="1">
    <citation type="submission" date="2009-07" db="EMBL/GenBank/DDBJ databases">
        <title>Complete sequence of Pectobacterium carotovorum subsp. carotovorum PC1.</title>
        <authorList>
            <consortium name="US DOE Joint Genome Institute"/>
            <person name="Lucas S."/>
            <person name="Copeland A."/>
            <person name="Lapidus A."/>
            <person name="Glavina del Rio T."/>
            <person name="Tice H."/>
            <person name="Bruce D."/>
            <person name="Goodwin L."/>
            <person name="Pitluck S."/>
            <person name="Munk A.C."/>
            <person name="Brettin T."/>
            <person name="Detter J.C."/>
            <person name="Han C."/>
            <person name="Tapia R."/>
            <person name="Larimer F."/>
            <person name="Land M."/>
            <person name="Hauser L."/>
            <person name="Kyrpides N."/>
            <person name="Mikhailova N."/>
            <person name="Balakrishnan V."/>
            <person name="Glasner J."/>
            <person name="Perna N.T."/>
        </authorList>
    </citation>
    <scope>NUCLEOTIDE SEQUENCE [LARGE SCALE GENOMIC DNA]</scope>
    <source>
        <strain evidence="2 3">PC1</strain>
    </source>
</reference>
<dbReference type="Pfam" id="PF14082">
    <property type="entry name" value="SduA_C"/>
    <property type="match status" value="1"/>
</dbReference>
<organism evidence="2 3">
    <name type="scientific">Pectobacterium carotovorum subsp. carotovorum (strain PC1)</name>
    <dbReference type="NCBI Taxonomy" id="561230"/>
    <lineage>
        <taxon>Bacteria</taxon>
        <taxon>Pseudomonadati</taxon>
        <taxon>Pseudomonadota</taxon>
        <taxon>Gammaproteobacteria</taxon>
        <taxon>Enterobacterales</taxon>
        <taxon>Pectobacteriaceae</taxon>
        <taxon>Pectobacterium</taxon>
    </lineage>
</organism>
<name>C6DH58_PECCP</name>
<gene>
    <name evidence="2" type="ordered locus">PC1_2067</name>
</gene>
<evidence type="ECO:0000259" key="1">
    <source>
        <dbReference type="Pfam" id="PF14082"/>
    </source>
</evidence>
<dbReference type="RefSeq" id="WP_015840300.1">
    <property type="nucleotide sequence ID" value="NC_012917.1"/>
</dbReference>
<protein>
    <recommendedName>
        <fullName evidence="1">Shedu protein SduA C-terminal domain-containing protein</fullName>
    </recommendedName>
</protein>
<dbReference type="Proteomes" id="UP000002736">
    <property type="component" value="Chromosome"/>
</dbReference>
<dbReference type="InterPro" id="IPR025359">
    <property type="entry name" value="SduA_C"/>
</dbReference>
<evidence type="ECO:0000313" key="3">
    <source>
        <dbReference type="Proteomes" id="UP000002736"/>
    </source>
</evidence>
<dbReference type="HOGENOM" id="CLU_1044376_0_0_6"/>
<dbReference type="KEGG" id="pct:PC1_2067"/>
<evidence type="ECO:0000313" key="2">
    <source>
        <dbReference type="EMBL" id="ACT13107.1"/>
    </source>
</evidence>
<accession>C6DH58</accession>